<gene>
    <name evidence="1" type="ORF">ERS075579_02809</name>
</gene>
<dbReference type="EMBL" id="CSWP01000005">
    <property type="protein sequence ID" value="CPV56526.1"/>
    <property type="molecule type" value="Genomic_DNA"/>
</dbReference>
<protein>
    <submittedName>
        <fullName evidence="1">Uncharacterized protein</fullName>
    </submittedName>
</protein>
<sequence>MSDNLICICGDHFSQHVGDINPKSVLSDCPGFEADPKVNGDNQ</sequence>
<proteinExistence type="predicted"/>
<name>A0A0U0ZN12_9MYCO</name>
<organism evidence="1 2">
    <name type="scientific">Mycobacteroides abscessus</name>
    <dbReference type="NCBI Taxonomy" id="36809"/>
    <lineage>
        <taxon>Bacteria</taxon>
        <taxon>Bacillati</taxon>
        <taxon>Actinomycetota</taxon>
        <taxon>Actinomycetes</taxon>
        <taxon>Mycobacteriales</taxon>
        <taxon>Mycobacteriaceae</taxon>
        <taxon>Mycobacteroides</taxon>
    </lineage>
</organism>
<dbReference type="Proteomes" id="UP000045782">
    <property type="component" value="Unassembled WGS sequence"/>
</dbReference>
<dbReference type="AlphaFoldDB" id="A0A0U0ZN12"/>
<dbReference type="RefSeq" id="WP_016895655.1">
    <property type="nucleotide sequence ID" value="NZ_CSWP01000005.1"/>
</dbReference>
<accession>A0A0U0ZN12</accession>
<reference evidence="1 2" key="1">
    <citation type="submission" date="2015-03" db="EMBL/GenBank/DDBJ databases">
        <authorList>
            <person name="Murphy D."/>
        </authorList>
    </citation>
    <scope>NUCLEOTIDE SEQUENCE [LARGE SCALE GENOMIC DNA]</scope>
    <source>
        <strain evidence="1 2">PAP088</strain>
    </source>
</reference>
<evidence type="ECO:0000313" key="2">
    <source>
        <dbReference type="Proteomes" id="UP000045782"/>
    </source>
</evidence>
<evidence type="ECO:0000313" key="1">
    <source>
        <dbReference type="EMBL" id="CPV56526.1"/>
    </source>
</evidence>